<feature type="compositionally biased region" description="Polar residues" evidence="1">
    <location>
        <begin position="79"/>
        <end position="88"/>
    </location>
</feature>
<proteinExistence type="predicted"/>
<evidence type="ECO:0000313" key="2">
    <source>
        <dbReference type="EMBL" id="THC94952.1"/>
    </source>
</evidence>
<name>A0A4S3JHX5_9EURO</name>
<dbReference type="InterPro" id="IPR036291">
    <property type="entry name" value="NAD(P)-bd_dom_sf"/>
</dbReference>
<gene>
    <name evidence="2" type="ORF">EYZ11_005591</name>
</gene>
<dbReference type="Proteomes" id="UP000308092">
    <property type="component" value="Unassembled WGS sequence"/>
</dbReference>
<evidence type="ECO:0000256" key="1">
    <source>
        <dbReference type="SAM" id="MobiDB-lite"/>
    </source>
</evidence>
<evidence type="ECO:0008006" key="4">
    <source>
        <dbReference type="Google" id="ProtNLM"/>
    </source>
</evidence>
<sequence length="177" mass="19620">MKDCGGHLDIVPALSNPLSLSRPELHQTGKIVLVTGRGTSIGFHIVKSFILAGVARAILVGRREVRETAARDSPPWRSPRTSNETQTVSFHPESIHNQEFEKMGISETGLPFDDPAFPGAFAVWATTLEARFLHGRFVWASWDIDEYSPGEIRKRIEENVDFLRVGVVGLKGASRGW</sequence>
<dbReference type="Gene3D" id="3.40.50.720">
    <property type="entry name" value="NAD(P)-binding Rossmann-like Domain"/>
    <property type="match status" value="1"/>
</dbReference>
<dbReference type="AlphaFoldDB" id="A0A4S3JHX5"/>
<dbReference type="VEuPathDB" id="FungiDB:EYZ11_005591"/>
<comment type="caution">
    <text evidence="2">The sequence shown here is derived from an EMBL/GenBank/DDBJ whole genome shotgun (WGS) entry which is preliminary data.</text>
</comment>
<dbReference type="EMBL" id="SOSA01000181">
    <property type="protein sequence ID" value="THC94952.1"/>
    <property type="molecule type" value="Genomic_DNA"/>
</dbReference>
<protein>
    <recommendedName>
        <fullName evidence="4">Ketoreductase (KR) domain-containing protein</fullName>
    </recommendedName>
</protein>
<evidence type="ECO:0000313" key="3">
    <source>
        <dbReference type="Proteomes" id="UP000308092"/>
    </source>
</evidence>
<dbReference type="SUPFAM" id="SSF51735">
    <property type="entry name" value="NAD(P)-binding Rossmann-fold domains"/>
    <property type="match status" value="1"/>
</dbReference>
<dbReference type="STRING" id="1220188.A0A4S3JHX5"/>
<reference evidence="2 3" key="1">
    <citation type="submission" date="2019-03" db="EMBL/GenBank/DDBJ databases">
        <title>The genome sequence of a newly discovered highly antifungal drug resistant Aspergillus species, Aspergillus tanneri NIH 1004.</title>
        <authorList>
            <person name="Mounaud S."/>
            <person name="Singh I."/>
            <person name="Joardar V."/>
            <person name="Pakala S."/>
            <person name="Pakala S."/>
            <person name="Venepally P."/>
            <person name="Hoover J."/>
            <person name="Nierman W."/>
            <person name="Chung J."/>
            <person name="Losada L."/>
        </authorList>
    </citation>
    <scope>NUCLEOTIDE SEQUENCE [LARGE SCALE GENOMIC DNA]</scope>
    <source>
        <strain evidence="2 3">NIH1004</strain>
    </source>
</reference>
<accession>A0A4S3JHX5</accession>
<feature type="region of interest" description="Disordered" evidence="1">
    <location>
        <begin position="69"/>
        <end position="88"/>
    </location>
</feature>
<organism evidence="2 3">
    <name type="scientific">Aspergillus tanneri</name>
    <dbReference type="NCBI Taxonomy" id="1220188"/>
    <lineage>
        <taxon>Eukaryota</taxon>
        <taxon>Fungi</taxon>
        <taxon>Dikarya</taxon>
        <taxon>Ascomycota</taxon>
        <taxon>Pezizomycotina</taxon>
        <taxon>Eurotiomycetes</taxon>
        <taxon>Eurotiomycetidae</taxon>
        <taxon>Eurotiales</taxon>
        <taxon>Aspergillaceae</taxon>
        <taxon>Aspergillus</taxon>
        <taxon>Aspergillus subgen. Circumdati</taxon>
    </lineage>
</organism>
<keyword evidence="3" id="KW-1185">Reference proteome</keyword>